<dbReference type="InterPro" id="IPR011528">
    <property type="entry name" value="NERD"/>
</dbReference>
<comment type="caution">
    <text evidence="2">The sequence shown here is derived from an EMBL/GenBank/DDBJ whole genome shotgun (WGS) entry which is preliminary data.</text>
</comment>
<dbReference type="RefSeq" id="WP_110064647.1">
    <property type="nucleotide sequence ID" value="NZ_QGTW01000004.1"/>
</dbReference>
<dbReference type="PROSITE" id="PS50965">
    <property type="entry name" value="NERD"/>
    <property type="match status" value="1"/>
</dbReference>
<dbReference type="OrthoDB" id="569879at2"/>
<accession>A0A2V2ZYU5</accession>
<protein>
    <submittedName>
        <fullName evidence="2">Nuclease-like protein</fullName>
    </submittedName>
</protein>
<evidence type="ECO:0000313" key="2">
    <source>
        <dbReference type="EMBL" id="PWW29591.1"/>
    </source>
</evidence>
<name>A0A2V2ZYU5_9BACI</name>
<dbReference type="AlphaFoldDB" id="A0A2V2ZYU5"/>
<evidence type="ECO:0000259" key="1">
    <source>
        <dbReference type="PROSITE" id="PS50965"/>
    </source>
</evidence>
<organism evidence="2 3">
    <name type="scientific">Cytobacillus oceanisediminis</name>
    <dbReference type="NCBI Taxonomy" id="665099"/>
    <lineage>
        <taxon>Bacteria</taxon>
        <taxon>Bacillati</taxon>
        <taxon>Bacillota</taxon>
        <taxon>Bacilli</taxon>
        <taxon>Bacillales</taxon>
        <taxon>Bacillaceae</taxon>
        <taxon>Cytobacillus</taxon>
    </lineage>
</organism>
<feature type="domain" description="NERD" evidence="1">
    <location>
        <begin position="41"/>
        <end position="157"/>
    </location>
</feature>
<sequence length="318" mass="37088">MIIKKREVSLSIQKLQALVRRTPRNHPKYPFIQENLSKTMAGYKGETALDYPLSFLQENKYFILHDLRLKDSKHFFQIDTLVLSQNFILILEVKNIAGTLYFDQEFNQLIRTKNGIEKAFPDPLIQVQRQETQLKNWMALNRLPAVPIHSLIIISNPGSIIRTSPQYKSLSQKVLHRDYLPERIRQLEKLYLKNQLSEKELKKWIRQLNKQHEAADHSILERFNVTREQLRKGVHCPACEFIPLARIYGNWHCPNCSLISKDAHLSSLKDYSLLINSEVSSSEVRDFLNISDIHLTSRLLRSAAKESTGKNKGKRYTL</sequence>
<reference evidence="2 3" key="1">
    <citation type="submission" date="2018-05" db="EMBL/GenBank/DDBJ databases">
        <title>Freshwater and sediment microbial communities from various areas in North America, analyzing microbe dynamics in response to fracking.</title>
        <authorList>
            <person name="Lamendella R."/>
        </authorList>
    </citation>
    <scope>NUCLEOTIDE SEQUENCE [LARGE SCALE GENOMIC DNA]</scope>
    <source>
        <strain evidence="2 3">15_TX</strain>
    </source>
</reference>
<dbReference type="Pfam" id="PF08378">
    <property type="entry name" value="NERD"/>
    <property type="match status" value="1"/>
</dbReference>
<evidence type="ECO:0000313" key="3">
    <source>
        <dbReference type="Proteomes" id="UP000247150"/>
    </source>
</evidence>
<dbReference type="EMBL" id="QGTW01000004">
    <property type="protein sequence ID" value="PWW29591.1"/>
    <property type="molecule type" value="Genomic_DNA"/>
</dbReference>
<proteinExistence type="predicted"/>
<gene>
    <name evidence="2" type="ORF">DFO73_104231</name>
</gene>
<dbReference type="Proteomes" id="UP000247150">
    <property type="component" value="Unassembled WGS sequence"/>
</dbReference>